<reference evidence="2 3" key="1">
    <citation type="submission" date="2016-05" db="EMBL/GenBank/DDBJ databases">
        <title>Comparative analysis of secretome profiles of manganese(II)-oxidizing ascomycete fungi.</title>
        <authorList>
            <consortium name="DOE Joint Genome Institute"/>
            <person name="Zeiner C.A."/>
            <person name="Purvine S.O."/>
            <person name="Zink E.M."/>
            <person name="Wu S."/>
            <person name="Pasa-Tolic L."/>
            <person name="Chaput D.L."/>
            <person name="Haridas S."/>
            <person name="Grigoriev I.V."/>
            <person name="Santelli C.M."/>
            <person name="Hansel C.M."/>
        </authorList>
    </citation>
    <scope>NUCLEOTIDE SEQUENCE [LARGE SCALE GENOMIC DNA]</scope>
    <source>
        <strain evidence="2 3">SRC1lrK2f</strain>
    </source>
</reference>
<dbReference type="EMBL" id="KV441478">
    <property type="protein sequence ID" value="OAG20774.1"/>
    <property type="molecule type" value="Genomic_DNA"/>
</dbReference>
<gene>
    <name evidence="2" type="ORF">CC77DRAFT_80188</name>
</gene>
<dbReference type="RefSeq" id="XP_018386195.1">
    <property type="nucleotide sequence ID" value="XM_018533254.1"/>
</dbReference>
<dbReference type="VEuPathDB" id="FungiDB:CC77DRAFT_80188"/>
<dbReference type="Proteomes" id="UP000077248">
    <property type="component" value="Unassembled WGS sequence"/>
</dbReference>
<evidence type="ECO:0000313" key="3">
    <source>
        <dbReference type="Proteomes" id="UP000077248"/>
    </source>
</evidence>
<sequence>MASTSFYYDRFLYKFFSLRIDPLPLLKLVLSFVSSNLLLALISASSLRMRYLCFINTCVRICFFLWYLSRRCCKLCSRQTCPMSGSCSTYARAAVAFDAVLNMDPMFGCYATPCSTITRGN</sequence>
<keyword evidence="1" id="KW-0812">Transmembrane</keyword>
<evidence type="ECO:0000256" key="1">
    <source>
        <dbReference type="SAM" id="Phobius"/>
    </source>
</evidence>
<proteinExistence type="predicted"/>
<dbReference type="AlphaFoldDB" id="A0A177DLF9"/>
<protein>
    <submittedName>
        <fullName evidence="2">Uncharacterized protein</fullName>
    </submittedName>
</protein>
<keyword evidence="3" id="KW-1185">Reference proteome</keyword>
<keyword evidence="1" id="KW-1133">Transmembrane helix</keyword>
<keyword evidence="1" id="KW-0472">Membrane</keyword>
<feature type="transmembrane region" description="Helical" evidence="1">
    <location>
        <begin position="51"/>
        <end position="69"/>
    </location>
</feature>
<dbReference type="KEGG" id="aalt:CC77DRAFT_80188"/>
<evidence type="ECO:0000313" key="2">
    <source>
        <dbReference type="EMBL" id="OAG20774.1"/>
    </source>
</evidence>
<name>A0A177DLF9_ALTAL</name>
<accession>A0A177DLF9</accession>
<organism evidence="2 3">
    <name type="scientific">Alternaria alternata</name>
    <name type="common">Alternaria rot fungus</name>
    <name type="synonym">Torula alternata</name>
    <dbReference type="NCBI Taxonomy" id="5599"/>
    <lineage>
        <taxon>Eukaryota</taxon>
        <taxon>Fungi</taxon>
        <taxon>Dikarya</taxon>
        <taxon>Ascomycota</taxon>
        <taxon>Pezizomycotina</taxon>
        <taxon>Dothideomycetes</taxon>
        <taxon>Pleosporomycetidae</taxon>
        <taxon>Pleosporales</taxon>
        <taxon>Pleosporineae</taxon>
        <taxon>Pleosporaceae</taxon>
        <taxon>Alternaria</taxon>
        <taxon>Alternaria sect. Alternaria</taxon>
        <taxon>Alternaria alternata complex</taxon>
    </lineage>
</organism>
<feature type="transmembrane region" description="Helical" evidence="1">
    <location>
        <begin position="25"/>
        <end position="44"/>
    </location>
</feature>
<dbReference type="GeneID" id="29118848"/>